<feature type="chain" id="PRO_5044061409" evidence="1">
    <location>
        <begin position="24"/>
        <end position="559"/>
    </location>
</feature>
<organism evidence="4 5">
    <name type="scientific">Bacteroides uniformis</name>
    <dbReference type="NCBI Taxonomy" id="820"/>
    <lineage>
        <taxon>Bacteria</taxon>
        <taxon>Pseudomonadati</taxon>
        <taxon>Bacteroidota</taxon>
        <taxon>Bacteroidia</taxon>
        <taxon>Bacteroidales</taxon>
        <taxon>Bacteroidaceae</taxon>
        <taxon>Bacteroides</taxon>
    </lineage>
</organism>
<dbReference type="PROSITE" id="PS51257">
    <property type="entry name" value="PROKAR_LIPOPROTEIN"/>
    <property type="match status" value="1"/>
</dbReference>
<dbReference type="RefSeq" id="WP_022401737.1">
    <property type="nucleotide sequence ID" value="NZ_BAABZM010000003.1"/>
</dbReference>
<dbReference type="Gene3D" id="1.25.40.390">
    <property type="match status" value="1"/>
</dbReference>
<proteinExistence type="predicted"/>
<dbReference type="EMBL" id="WCUV01000002">
    <property type="protein sequence ID" value="KAB4095845.1"/>
    <property type="molecule type" value="Genomic_DNA"/>
</dbReference>
<dbReference type="AlphaFoldDB" id="A0A1Q6I9Y3"/>
<name>A0A1Q6I9Y3_BACUN</name>
<evidence type="ECO:0000313" key="5">
    <source>
        <dbReference type="Proteomes" id="UP000186549"/>
    </source>
</evidence>
<comment type="caution">
    <text evidence="4">The sequence shown here is derived from an EMBL/GenBank/DDBJ whole genome shotgun (WGS) entry which is preliminary data.</text>
</comment>
<dbReference type="Proteomes" id="UP001218502">
    <property type="component" value="Unassembled WGS sequence"/>
</dbReference>
<feature type="signal peptide" evidence="1">
    <location>
        <begin position="1"/>
        <end position="23"/>
    </location>
</feature>
<dbReference type="SUPFAM" id="SSF48452">
    <property type="entry name" value="TPR-like"/>
    <property type="match status" value="1"/>
</dbReference>
<dbReference type="Proteomes" id="UP000432488">
    <property type="component" value="Unassembled WGS sequence"/>
</dbReference>
<reference evidence="2 6" key="2">
    <citation type="journal article" date="2019" name="Nat. Med.">
        <title>A library of human gut bacterial isolates paired with longitudinal multiomics data enables mechanistic microbiome research.</title>
        <authorList>
            <person name="Poyet M."/>
            <person name="Groussin M."/>
            <person name="Gibbons S.M."/>
            <person name="Avila-Pacheco J."/>
            <person name="Jiang X."/>
            <person name="Kearney S.M."/>
            <person name="Perrotta A.R."/>
            <person name="Berdy B."/>
            <person name="Zhao S."/>
            <person name="Lieberman T.D."/>
            <person name="Swanson P.K."/>
            <person name="Smith M."/>
            <person name="Roesemann S."/>
            <person name="Alexander J.E."/>
            <person name="Rich S.A."/>
            <person name="Livny J."/>
            <person name="Vlamakis H."/>
            <person name="Clish C."/>
            <person name="Bullock K."/>
            <person name="Deik A."/>
            <person name="Scott J."/>
            <person name="Pierce K.A."/>
            <person name="Xavier R.J."/>
            <person name="Alm E.J."/>
        </authorList>
    </citation>
    <scope>NUCLEOTIDE SEQUENCE [LARGE SCALE GENOMIC DNA]</scope>
    <source>
        <strain evidence="2 6">BIOML-A42</strain>
    </source>
</reference>
<reference evidence="3" key="3">
    <citation type="submission" date="2022-10" db="EMBL/GenBank/DDBJ databases">
        <title>Human gut microbiome strain richness.</title>
        <authorList>
            <person name="Chen-Liaw A."/>
        </authorList>
    </citation>
    <scope>NUCLEOTIDE SEQUENCE</scope>
    <source>
        <strain evidence="3">A1_m1001262Bd0_191120</strain>
    </source>
</reference>
<evidence type="ECO:0000313" key="3">
    <source>
        <dbReference type="EMBL" id="MDC1751603.1"/>
    </source>
</evidence>
<reference evidence="4 5" key="1">
    <citation type="journal article" date="2016" name="Nat. Biotechnol.">
        <title>Measurement of bacterial replication rates in microbial communities.</title>
        <authorList>
            <person name="Brown C.T."/>
            <person name="Olm M.R."/>
            <person name="Thomas B.C."/>
            <person name="Banfield J.F."/>
        </authorList>
    </citation>
    <scope>NUCLEOTIDE SEQUENCE [LARGE SCALE GENOMIC DNA]</scope>
    <source>
        <strain evidence="4">45_41</strain>
    </source>
</reference>
<dbReference type="InterPro" id="IPR011990">
    <property type="entry name" value="TPR-like_helical_dom_sf"/>
</dbReference>
<dbReference type="Pfam" id="PF12771">
    <property type="entry name" value="SusD-like_2"/>
    <property type="match status" value="1"/>
</dbReference>
<dbReference type="InterPro" id="IPR041662">
    <property type="entry name" value="SusD-like_2"/>
</dbReference>
<keyword evidence="2" id="KW-0449">Lipoprotein</keyword>
<keyword evidence="1" id="KW-0732">Signal</keyword>
<evidence type="ECO:0000313" key="4">
    <source>
        <dbReference type="EMBL" id="OKZ35661.1"/>
    </source>
</evidence>
<evidence type="ECO:0000313" key="6">
    <source>
        <dbReference type="Proteomes" id="UP000432488"/>
    </source>
</evidence>
<accession>A0A1Q6I9Y3</accession>
<dbReference type="EMBL" id="JAQNQY010000003">
    <property type="protein sequence ID" value="MDC1751603.1"/>
    <property type="molecule type" value="Genomic_DNA"/>
</dbReference>
<gene>
    <name evidence="4" type="ORF">BHV79_06020</name>
    <name evidence="2" type="ORF">GAQ56_02365</name>
    <name evidence="3" type="ORF">POY80_03970</name>
</gene>
<dbReference type="Proteomes" id="UP000186549">
    <property type="component" value="Unassembled WGS sequence"/>
</dbReference>
<sequence length="559" mass="63774">MRHYKSYITMALAACTLFFVSCSDEYMESMNTDPSKADTIDPNAQLTTAQLHTYGDLEVSETYRSYIYAFNQQLMGCWNTTNYGGRHTLDLNEMGHIWQNYYLKNIKDLTDAQARTMDDEEKVNINAAVRIYRVYLMSHLTDIYGDVPYFEAGKGFIDGKFTPRYDTQEEIYNDFFAELDAAVTAFDGTKDRITGDVIYNGDINKWKKFANSLRLRYAMRISDANPQKAQEEFEKALAADGGIIASGADDALIPYLDIAFDFGGESYSDYRRNALSQRLYGNDPRNNPSFICSTFYNQLFNTGDPRFFAIIRFYFDQIMSTTSTEGRIDITEEVLAKNMAHPRDPGAFFYEPWPEAYESDLIKELQESNPAIEKISMDTETEPKLASNFLEGENPGVVITSAEVDFLLAEAALKGWNVAGSVEEHYRKGVRAAMDFLTDNYGCDKITDEEFDNYMANNIIGYTVEQKKASINTQAWILHFTNPLECWANLRRSNYPQLKSPAEYGFSQVLTGGAAIPVRLCYPVLESSYNKKNYEEALERMGGNNSWNTPVWWDKNNVQ</sequence>
<protein>
    <submittedName>
        <fullName evidence="2">SusD/RagB family nutrient-binding outer membrane lipoprotein</fullName>
    </submittedName>
</protein>
<evidence type="ECO:0000313" key="2">
    <source>
        <dbReference type="EMBL" id="KAB4095845.1"/>
    </source>
</evidence>
<dbReference type="EMBL" id="MNQU01000161">
    <property type="protein sequence ID" value="OKZ35661.1"/>
    <property type="molecule type" value="Genomic_DNA"/>
</dbReference>
<evidence type="ECO:0000256" key="1">
    <source>
        <dbReference type="SAM" id="SignalP"/>
    </source>
</evidence>